<feature type="domain" description="TIR" evidence="1">
    <location>
        <begin position="40"/>
        <end position="66"/>
    </location>
</feature>
<evidence type="ECO:0000313" key="3">
    <source>
        <dbReference type="Proteomes" id="UP001054821"/>
    </source>
</evidence>
<gene>
    <name evidence="2" type="ORF">L3X38_044389</name>
</gene>
<keyword evidence="3" id="KW-1185">Reference proteome</keyword>
<dbReference type="GO" id="GO:0007165">
    <property type="term" value="P:signal transduction"/>
    <property type="evidence" value="ECO:0007669"/>
    <property type="project" value="InterPro"/>
</dbReference>
<proteinExistence type="predicted"/>
<dbReference type="EMBL" id="JAJFAZ020000008">
    <property type="protein sequence ID" value="KAI5315213.1"/>
    <property type="molecule type" value="Genomic_DNA"/>
</dbReference>
<accession>A0AAD4UYX6</accession>
<comment type="caution">
    <text evidence="2">The sequence shown here is derived from an EMBL/GenBank/DDBJ whole genome shotgun (WGS) entry which is preliminary data.</text>
</comment>
<organism evidence="2 3">
    <name type="scientific">Prunus dulcis</name>
    <name type="common">Almond</name>
    <name type="synonym">Amygdalus dulcis</name>
    <dbReference type="NCBI Taxonomy" id="3755"/>
    <lineage>
        <taxon>Eukaryota</taxon>
        <taxon>Viridiplantae</taxon>
        <taxon>Streptophyta</taxon>
        <taxon>Embryophyta</taxon>
        <taxon>Tracheophyta</taxon>
        <taxon>Spermatophyta</taxon>
        <taxon>Magnoliopsida</taxon>
        <taxon>eudicotyledons</taxon>
        <taxon>Gunneridae</taxon>
        <taxon>Pentapetalae</taxon>
        <taxon>rosids</taxon>
        <taxon>fabids</taxon>
        <taxon>Rosales</taxon>
        <taxon>Rosaceae</taxon>
        <taxon>Amygdaloideae</taxon>
        <taxon>Amygdaleae</taxon>
        <taxon>Prunus</taxon>
    </lineage>
</organism>
<dbReference type="SUPFAM" id="SSF52200">
    <property type="entry name" value="Toll/Interleukin receptor TIR domain"/>
    <property type="match status" value="1"/>
</dbReference>
<dbReference type="AlphaFoldDB" id="A0AAD4UYX6"/>
<dbReference type="Pfam" id="PF01582">
    <property type="entry name" value="TIR"/>
    <property type="match status" value="1"/>
</dbReference>
<dbReference type="InterPro" id="IPR035897">
    <property type="entry name" value="Toll_tir_struct_dom_sf"/>
</dbReference>
<reference evidence="2 3" key="1">
    <citation type="journal article" date="2022" name="G3 (Bethesda)">
        <title>Whole-genome sequence and methylome profiling of the almond [Prunus dulcis (Mill.) D.A. Webb] cultivar 'Nonpareil'.</title>
        <authorList>
            <person name="D'Amico-Willman K.M."/>
            <person name="Ouma W.Z."/>
            <person name="Meulia T."/>
            <person name="Sideli G.M."/>
            <person name="Gradziel T.M."/>
            <person name="Fresnedo-Ramirez J."/>
        </authorList>
    </citation>
    <scope>NUCLEOTIDE SEQUENCE [LARGE SCALE GENOMIC DNA]</scope>
    <source>
        <strain evidence="2">Clone GOH B32 T37-40</strain>
    </source>
</reference>
<sequence length="92" mass="10148">MPAVGLHSEKLIGAQGEETDIDSTSFVAAVDTDIPPLQEKYDVFLSFRGEDTRYTFTSHLHKYSHQADYCPLYPARAARVDLVSSRPASGSD</sequence>
<dbReference type="InterPro" id="IPR000157">
    <property type="entry name" value="TIR_dom"/>
</dbReference>
<evidence type="ECO:0000313" key="2">
    <source>
        <dbReference type="EMBL" id="KAI5315213.1"/>
    </source>
</evidence>
<dbReference type="Proteomes" id="UP001054821">
    <property type="component" value="Chromosome 8"/>
</dbReference>
<name>A0AAD4UYX6_PRUDU</name>
<evidence type="ECO:0000259" key="1">
    <source>
        <dbReference type="Pfam" id="PF01582"/>
    </source>
</evidence>
<dbReference type="Gene3D" id="3.40.50.10140">
    <property type="entry name" value="Toll/interleukin-1 receptor homology (TIR) domain"/>
    <property type="match status" value="1"/>
</dbReference>
<protein>
    <recommendedName>
        <fullName evidence="1">TIR domain-containing protein</fullName>
    </recommendedName>
</protein>